<keyword evidence="2" id="KW-1185">Reference proteome</keyword>
<evidence type="ECO:0000313" key="2">
    <source>
        <dbReference type="Proteomes" id="UP001165082"/>
    </source>
</evidence>
<gene>
    <name evidence="1" type="ORF">TrRE_jg2070</name>
</gene>
<dbReference type="SUPFAM" id="SSF55753">
    <property type="entry name" value="Actin depolymerizing proteins"/>
    <property type="match status" value="1"/>
</dbReference>
<accession>A0A9W7DVC3</accession>
<evidence type="ECO:0000313" key="1">
    <source>
        <dbReference type="EMBL" id="GMH57694.1"/>
    </source>
</evidence>
<organism evidence="1 2">
    <name type="scientific">Triparma retinervis</name>
    <dbReference type="NCBI Taxonomy" id="2557542"/>
    <lineage>
        <taxon>Eukaryota</taxon>
        <taxon>Sar</taxon>
        <taxon>Stramenopiles</taxon>
        <taxon>Ochrophyta</taxon>
        <taxon>Bolidophyceae</taxon>
        <taxon>Parmales</taxon>
        <taxon>Triparmaceae</taxon>
        <taxon>Triparma</taxon>
    </lineage>
</organism>
<name>A0A9W7DVC3_9STRA</name>
<proteinExistence type="predicted"/>
<sequence>EEEDKPGDGSKAGEAADKLKLFQCTLKGGGGGWGWEPINVYDDQDLADDCLLLLVMLERGEAYAWIGGAFGEEVGGEWLGKTKFGEGWEEAEEIVGDYGKVGMVKQGEEDEEFWEAFEEGY</sequence>
<dbReference type="EMBL" id="BRXZ01003582">
    <property type="protein sequence ID" value="GMH57694.1"/>
    <property type="molecule type" value="Genomic_DNA"/>
</dbReference>
<dbReference type="Proteomes" id="UP001165082">
    <property type="component" value="Unassembled WGS sequence"/>
</dbReference>
<reference evidence="1" key="1">
    <citation type="submission" date="2022-07" db="EMBL/GenBank/DDBJ databases">
        <title>Genome analysis of Parmales, a sister group of diatoms, reveals the evolutionary specialization of diatoms from phago-mixotrophs to photoautotrophs.</title>
        <authorList>
            <person name="Ban H."/>
            <person name="Sato S."/>
            <person name="Yoshikawa S."/>
            <person name="Kazumasa Y."/>
            <person name="Nakamura Y."/>
            <person name="Ichinomiya M."/>
            <person name="Saitoh K."/>
            <person name="Sato N."/>
            <person name="Blanc-Mathieu R."/>
            <person name="Endo H."/>
            <person name="Kuwata A."/>
            <person name="Ogata H."/>
        </authorList>
    </citation>
    <scope>NUCLEOTIDE SEQUENCE</scope>
</reference>
<dbReference type="AlphaFoldDB" id="A0A9W7DVC3"/>
<comment type="caution">
    <text evidence="1">The sequence shown here is derived from an EMBL/GenBank/DDBJ whole genome shotgun (WGS) entry which is preliminary data.</text>
</comment>
<feature type="non-terminal residue" evidence="1">
    <location>
        <position position="1"/>
    </location>
</feature>
<protein>
    <submittedName>
        <fullName evidence="1">Uncharacterized protein</fullName>
    </submittedName>
</protein>